<dbReference type="GO" id="GO:0160142">
    <property type="term" value="F:23S rRNA pseudouridine(746) synthase activity"/>
    <property type="evidence" value="ECO:0007669"/>
    <property type="project" value="UniProtKB-EC"/>
</dbReference>
<evidence type="ECO:0000256" key="4">
    <source>
        <dbReference type="ARBA" id="ARBA00023235"/>
    </source>
</evidence>
<dbReference type="PANTHER" id="PTHR21600">
    <property type="entry name" value="MITOCHONDRIAL RNA PSEUDOURIDINE SYNTHASE"/>
    <property type="match status" value="1"/>
</dbReference>
<dbReference type="InterPro" id="IPR050188">
    <property type="entry name" value="RluA_PseudoU_synthase"/>
</dbReference>
<dbReference type="GO" id="GO:0160151">
    <property type="term" value="F:tRNA pseudouridine(32) synthase activity"/>
    <property type="evidence" value="ECO:0007669"/>
    <property type="project" value="UniProtKB-EC"/>
</dbReference>
<feature type="domain" description="Pseudouridine synthase RsuA/RluA-like" evidence="16">
    <location>
        <begin position="15"/>
        <end position="160"/>
    </location>
</feature>
<comment type="catalytic activity">
    <reaction evidence="5">
        <text>uridine(32) in tRNA = pseudouridine(32) in tRNA</text>
        <dbReference type="Rhea" id="RHEA:42544"/>
        <dbReference type="Rhea" id="RHEA-COMP:10107"/>
        <dbReference type="Rhea" id="RHEA-COMP:10108"/>
        <dbReference type="ChEBI" id="CHEBI:65314"/>
        <dbReference type="ChEBI" id="CHEBI:65315"/>
        <dbReference type="EC" id="5.4.99.28"/>
    </reaction>
</comment>
<dbReference type="InterPro" id="IPR020103">
    <property type="entry name" value="PsdUridine_synth_cat_dom_sf"/>
</dbReference>
<reference evidence="17 18" key="1">
    <citation type="submission" date="2020-08" db="EMBL/GenBank/DDBJ databases">
        <title>Genomic Encyclopedia of Type Strains, Phase III (KMG-III): the genomes of soil and plant-associated and newly described type strains.</title>
        <authorList>
            <person name="Whitman W."/>
        </authorList>
    </citation>
    <scope>NUCLEOTIDE SEQUENCE [LARGE SCALE GENOMIC DNA]</scope>
    <source>
        <strain evidence="17 18">CECT 7247</strain>
    </source>
</reference>
<dbReference type="Pfam" id="PF00849">
    <property type="entry name" value="PseudoU_synth_2"/>
    <property type="match status" value="1"/>
</dbReference>
<dbReference type="EMBL" id="JACHXO010000002">
    <property type="protein sequence ID" value="MBB3194207.1"/>
    <property type="molecule type" value="Genomic_DNA"/>
</dbReference>
<comment type="function">
    <text evidence="7">Dual specificity enzyme that catalyzes the synthesis of pseudouridine from uracil-746 in 23S ribosomal RNA and from uracil-32 in the anticodon stem and loop of transfer RNAs.</text>
</comment>
<proteinExistence type="inferred from homology"/>
<evidence type="ECO:0000259" key="16">
    <source>
        <dbReference type="Pfam" id="PF00849"/>
    </source>
</evidence>
<dbReference type="Proteomes" id="UP000574369">
    <property type="component" value="Unassembled WGS sequence"/>
</dbReference>
<evidence type="ECO:0000256" key="13">
    <source>
        <dbReference type="ARBA" id="ARBA00042844"/>
    </source>
</evidence>
<evidence type="ECO:0000256" key="14">
    <source>
        <dbReference type="ARBA" id="ARBA00042883"/>
    </source>
</evidence>
<evidence type="ECO:0000256" key="5">
    <source>
        <dbReference type="ARBA" id="ARBA00036184"/>
    </source>
</evidence>
<evidence type="ECO:0000256" key="6">
    <source>
        <dbReference type="ARBA" id="ARBA00036916"/>
    </source>
</evidence>
<comment type="similarity">
    <text evidence="1">Belongs to the pseudouridine synthase RluA family.</text>
</comment>
<evidence type="ECO:0000313" key="18">
    <source>
        <dbReference type="Proteomes" id="UP000574369"/>
    </source>
</evidence>
<evidence type="ECO:0000256" key="1">
    <source>
        <dbReference type="ARBA" id="ARBA00010876"/>
    </source>
</evidence>
<evidence type="ECO:0000256" key="10">
    <source>
        <dbReference type="ARBA" id="ARBA00039988"/>
    </source>
</evidence>
<gene>
    <name evidence="17" type="ORF">FHS28_001592</name>
</gene>
<evidence type="ECO:0000256" key="8">
    <source>
        <dbReference type="ARBA" id="ARBA00038944"/>
    </source>
</evidence>
<evidence type="ECO:0000256" key="12">
    <source>
        <dbReference type="ARBA" id="ARBA00042372"/>
    </source>
</evidence>
<sequence>MSNDLPLMHVDAQRIIIHKPAGLLAVPGRGEDKQDCAWHRVRDVFADALVVHRLDQATSGLLVFARGEAMQRALSDAFAQRQVDKRYEAVVSGRVDRDQFDIDLPLIADWPNRPRQKVDFDIGKPSLTRVTVVARDPQGQSSRLWLEPVTGRSHQLRVHLMACGHPILGDTLYAAEEVQAQAPRLLLHARDLSLPALLGEAALTLHCPVDF</sequence>
<keyword evidence="4 17" id="KW-0413">Isomerase</keyword>
<keyword evidence="3" id="KW-0819">tRNA processing</keyword>
<evidence type="ECO:0000313" key="17">
    <source>
        <dbReference type="EMBL" id="MBB3194207.1"/>
    </source>
</evidence>
<comment type="catalytic activity">
    <reaction evidence="6">
        <text>uridine(746) in 23S rRNA = pseudouridine(746) in 23S rRNA</text>
        <dbReference type="Rhea" id="RHEA:42548"/>
        <dbReference type="Rhea" id="RHEA-COMP:10109"/>
        <dbReference type="Rhea" id="RHEA-COMP:10110"/>
        <dbReference type="ChEBI" id="CHEBI:65314"/>
        <dbReference type="ChEBI" id="CHEBI:65315"/>
        <dbReference type="EC" id="5.4.99.29"/>
    </reaction>
</comment>
<dbReference type="PANTHER" id="PTHR21600:SF91">
    <property type="entry name" value="DUAL-SPECIFICITY RNA PSEUDOURIDINE SYNTHASE RLUA"/>
    <property type="match status" value="1"/>
</dbReference>
<evidence type="ECO:0000256" key="7">
    <source>
        <dbReference type="ARBA" id="ARBA00037305"/>
    </source>
</evidence>
<dbReference type="PROSITE" id="PS01129">
    <property type="entry name" value="PSI_RLU"/>
    <property type="match status" value="1"/>
</dbReference>
<evidence type="ECO:0000256" key="2">
    <source>
        <dbReference type="ARBA" id="ARBA00022552"/>
    </source>
</evidence>
<evidence type="ECO:0000256" key="9">
    <source>
        <dbReference type="ARBA" id="ARBA00038945"/>
    </source>
</evidence>
<accession>A0ABR6GQ17</accession>
<comment type="caution">
    <text evidence="17">The sequence shown here is derived from an EMBL/GenBank/DDBJ whole genome shotgun (WGS) entry which is preliminary data.</text>
</comment>
<dbReference type="EC" id="5.4.99.28" evidence="8"/>
<dbReference type="Gene3D" id="3.30.2350.10">
    <property type="entry name" value="Pseudouridine synthase"/>
    <property type="match status" value="1"/>
</dbReference>
<evidence type="ECO:0000256" key="3">
    <source>
        <dbReference type="ARBA" id="ARBA00022694"/>
    </source>
</evidence>
<keyword evidence="2" id="KW-0698">rRNA processing</keyword>
<dbReference type="SUPFAM" id="SSF55120">
    <property type="entry name" value="Pseudouridine synthase"/>
    <property type="match status" value="1"/>
</dbReference>
<keyword evidence="18" id="KW-1185">Reference proteome</keyword>
<dbReference type="RefSeq" id="WP_088450122.1">
    <property type="nucleotide sequence ID" value="NZ_JACHXO010000002.1"/>
</dbReference>
<name>A0ABR6GQ17_9BURK</name>
<evidence type="ECO:0000256" key="11">
    <source>
        <dbReference type="ARBA" id="ARBA00041266"/>
    </source>
</evidence>
<evidence type="ECO:0000256" key="15">
    <source>
        <dbReference type="ARBA" id="ARBA00043143"/>
    </source>
</evidence>
<dbReference type="EC" id="5.4.99.29" evidence="9"/>
<protein>
    <recommendedName>
        <fullName evidence="10">Dual-specificity RNA pseudouridine synthase RluA</fullName>
        <ecNumber evidence="8">5.4.99.28</ecNumber>
        <ecNumber evidence="9">5.4.99.29</ecNumber>
    </recommendedName>
    <alternativeName>
        <fullName evidence="11">23S rRNA pseudouridine(746) synthase</fullName>
    </alternativeName>
    <alternativeName>
        <fullName evidence="14">Ribosomal large subunit pseudouridine synthase A</fullName>
    </alternativeName>
    <alternativeName>
        <fullName evidence="13">rRNA pseudouridylate synthase A</fullName>
    </alternativeName>
    <alternativeName>
        <fullName evidence="15">rRNA-uridine isomerase A</fullName>
    </alternativeName>
    <alternativeName>
        <fullName evidence="12">tRNA pseudouridine(32) synthase</fullName>
    </alternativeName>
</protein>
<dbReference type="InterPro" id="IPR006224">
    <property type="entry name" value="PsdUridine_synth_RluA-like_CS"/>
</dbReference>
<dbReference type="CDD" id="cd02869">
    <property type="entry name" value="PseudoU_synth_RluA_like"/>
    <property type="match status" value="1"/>
</dbReference>
<dbReference type="InterPro" id="IPR006145">
    <property type="entry name" value="PsdUridine_synth_RsuA/RluA"/>
</dbReference>
<organism evidence="17 18">
    <name type="scientific">Roseateles terrae</name>
    <dbReference type="NCBI Taxonomy" id="431060"/>
    <lineage>
        <taxon>Bacteria</taxon>
        <taxon>Pseudomonadati</taxon>
        <taxon>Pseudomonadota</taxon>
        <taxon>Betaproteobacteria</taxon>
        <taxon>Burkholderiales</taxon>
        <taxon>Sphaerotilaceae</taxon>
        <taxon>Roseateles</taxon>
    </lineage>
</organism>